<evidence type="ECO:0000313" key="2">
    <source>
        <dbReference type="Proteomes" id="UP000004605"/>
    </source>
</evidence>
<proteinExistence type="predicted"/>
<dbReference type="EMBL" id="AFWF01000268">
    <property type="protein sequence ID" value="EGU33022.1"/>
    <property type="molecule type" value="Genomic_DNA"/>
</dbReference>
<organism evidence="1 2">
    <name type="scientific">Vibrio ichthyoenteri ATCC 700023</name>
    <dbReference type="NCBI Taxonomy" id="870968"/>
    <lineage>
        <taxon>Bacteria</taxon>
        <taxon>Pseudomonadati</taxon>
        <taxon>Pseudomonadota</taxon>
        <taxon>Gammaproteobacteria</taxon>
        <taxon>Vibrionales</taxon>
        <taxon>Vibrionaceae</taxon>
        <taxon>Vibrio</taxon>
    </lineage>
</organism>
<dbReference type="Proteomes" id="UP000004605">
    <property type="component" value="Unassembled WGS sequence"/>
</dbReference>
<keyword evidence="2" id="KW-1185">Reference proteome</keyword>
<protein>
    <submittedName>
        <fullName evidence="1">Uncharacterized protein</fullName>
    </submittedName>
</protein>
<dbReference type="AlphaFoldDB" id="F9S6I7"/>
<gene>
    <name evidence="1" type="ORF">VII00023_05072</name>
</gene>
<comment type="caution">
    <text evidence="1">The sequence shown here is derived from an EMBL/GenBank/DDBJ whole genome shotgun (WGS) entry which is preliminary data.</text>
</comment>
<evidence type="ECO:0000313" key="1">
    <source>
        <dbReference type="EMBL" id="EGU33022.1"/>
    </source>
</evidence>
<accession>F9S6I7</accession>
<name>F9S6I7_9VIBR</name>
<reference evidence="1 2" key="1">
    <citation type="journal article" date="2012" name="Int. J. Syst. Evol. Microbiol.">
        <title>Vibrio caribbeanicus sp. nov., isolated from the marine sponge Scleritoderma cyanea.</title>
        <authorList>
            <person name="Hoffmann M."/>
            <person name="Monday S.R."/>
            <person name="Allard M.W."/>
            <person name="Strain E.A."/>
            <person name="Whittaker P."/>
            <person name="Naum M."/>
            <person name="McCarthy P.J."/>
            <person name="Lopez J.V."/>
            <person name="Fischer M."/>
            <person name="Brown E.W."/>
        </authorList>
    </citation>
    <scope>NUCLEOTIDE SEQUENCE [LARGE SCALE GENOMIC DNA]</scope>
    <source>
        <strain evidence="1 2">ATCC 700023</strain>
    </source>
</reference>
<sequence length="53" mass="6068">MHSVYAGLIHKGSISQVAKQNKKERMRKGLMWTMLDGQAAHALTHNRPERPKE</sequence>